<dbReference type="GO" id="GO:0000976">
    <property type="term" value="F:transcription cis-regulatory region binding"/>
    <property type="evidence" value="ECO:0007669"/>
    <property type="project" value="TreeGrafter"/>
</dbReference>
<evidence type="ECO:0000256" key="4">
    <source>
        <dbReference type="PROSITE-ProRule" id="PRU00335"/>
    </source>
</evidence>
<dbReference type="InterPro" id="IPR050109">
    <property type="entry name" value="HTH-type_TetR-like_transc_reg"/>
</dbReference>
<dbReference type="PANTHER" id="PTHR30055:SF234">
    <property type="entry name" value="HTH-TYPE TRANSCRIPTIONAL REGULATOR BETI"/>
    <property type="match status" value="1"/>
</dbReference>
<dbReference type="InterPro" id="IPR001647">
    <property type="entry name" value="HTH_TetR"/>
</dbReference>
<dbReference type="GO" id="GO:0003700">
    <property type="term" value="F:DNA-binding transcription factor activity"/>
    <property type="evidence" value="ECO:0007669"/>
    <property type="project" value="TreeGrafter"/>
</dbReference>
<dbReference type="AlphaFoldDB" id="A0A5C5UES8"/>
<feature type="DNA-binding region" description="H-T-H motif" evidence="4">
    <location>
        <begin position="25"/>
        <end position="44"/>
    </location>
</feature>
<dbReference type="InterPro" id="IPR009057">
    <property type="entry name" value="Homeodomain-like_sf"/>
</dbReference>
<evidence type="ECO:0000256" key="3">
    <source>
        <dbReference type="ARBA" id="ARBA00023163"/>
    </source>
</evidence>
<dbReference type="OrthoDB" id="3210235at2"/>
<evidence type="ECO:0000313" key="7">
    <source>
        <dbReference type="Proteomes" id="UP000320791"/>
    </source>
</evidence>
<sequence>MEPAPEKLLQAARTEFLRNGYKKTSVADIAAAAGLAVGSVYKYYPSKKELFFDIYFAENAAVKDQAARTTDWDQPREAMMHVIHHFAAATQENKILQAWDDPKMGPELHAESLTRCQESDFKTFLAAQVPRWQEAGQIPPEFSSEFLEELLDTINQIEIFVEARVAIKQLIYEALLEKVFPLAGAGDPSVRRSEQQ</sequence>
<keyword evidence="2 4" id="KW-0238">DNA-binding</keyword>
<dbReference type="SUPFAM" id="SSF46689">
    <property type="entry name" value="Homeodomain-like"/>
    <property type="match status" value="1"/>
</dbReference>
<keyword evidence="7" id="KW-1185">Reference proteome</keyword>
<dbReference type="PANTHER" id="PTHR30055">
    <property type="entry name" value="HTH-TYPE TRANSCRIPTIONAL REGULATOR RUTR"/>
    <property type="match status" value="1"/>
</dbReference>
<name>A0A5C5UES8_9CORY</name>
<dbReference type="EMBL" id="VOHM01000020">
    <property type="protein sequence ID" value="TWT24012.1"/>
    <property type="molecule type" value="Genomic_DNA"/>
</dbReference>
<dbReference type="Gene3D" id="1.10.357.10">
    <property type="entry name" value="Tetracycline Repressor, domain 2"/>
    <property type="match status" value="1"/>
</dbReference>
<comment type="caution">
    <text evidence="6">The sequence shown here is derived from an EMBL/GenBank/DDBJ whole genome shotgun (WGS) entry which is preliminary data.</text>
</comment>
<reference evidence="6 7" key="1">
    <citation type="submission" date="2019-08" db="EMBL/GenBank/DDBJ databases">
        <authorList>
            <person name="Lei W."/>
        </authorList>
    </citation>
    <scope>NUCLEOTIDE SEQUENCE [LARGE SCALE GENOMIC DNA]</scope>
    <source>
        <strain evidence="6 7">CCUG 58627</strain>
    </source>
</reference>
<protein>
    <submittedName>
        <fullName evidence="6">TetR/AcrR family transcriptional regulator</fullName>
    </submittedName>
</protein>
<keyword evidence="3" id="KW-0804">Transcription</keyword>
<dbReference type="PROSITE" id="PS50977">
    <property type="entry name" value="HTH_TETR_2"/>
    <property type="match status" value="1"/>
</dbReference>
<feature type="domain" description="HTH tetR-type" evidence="5">
    <location>
        <begin position="2"/>
        <end position="62"/>
    </location>
</feature>
<evidence type="ECO:0000256" key="1">
    <source>
        <dbReference type="ARBA" id="ARBA00023015"/>
    </source>
</evidence>
<organism evidence="6 7">
    <name type="scientific">Corynebacterium canis</name>
    <dbReference type="NCBI Taxonomy" id="679663"/>
    <lineage>
        <taxon>Bacteria</taxon>
        <taxon>Bacillati</taxon>
        <taxon>Actinomycetota</taxon>
        <taxon>Actinomycetes</taxon>
        <taxon>Mycobacteriales</taxon>
        <taxon>Corynebacteriaceae</taxon>
        <taxon>Corynebacterium</taxon>
    </lineage>
</organism>
<keyword evidence="1" id="KW-0805">Transcription regulation</keyword>
<dbReference type="Pfam" id="PF00440">
    <property type="entry name" value="TetR_N"/>
    <property type="match status" value="1"/>
</dbReference>
<evidence type="ECO:0000259" key="5">
    <source>
        <dbReference type="PROSITE" id="PS50977"/>
    </source>
</evidence>
<dbReference type="PRINTS" id="PR00455">
    <property type="entry name" value="HTHTETR"/>
</dbReference>
<evidence type="ECO:0000256" key="2">
    <source>
        <dbReference type="ARBA" id="ARBA00023125"/>
    </source>
</evidence>
<dbReference type="Proteomes" id="UP000320791">
    <property type="component" value="Unassembled WGS sequence"/>
</dbReference>
<dbReference type="RefSeq" id="WP_146324806.1">
    <property type="nucleotide sequence ID" value="NZ_BAABLR010000026.1"/>
</dbReference>
<proteinExistence type="predicted"/>
<gene>
    <name evidence="6" type="ORF">FRX94_09050</name>
</gene>
<evidence type="ECO:0000313" key="6">
    <source>
        <dbReference type="EMBL" id="TWT24012.1"/>
    </source>
</evidence>
<accession>A0A5C5UES8</accession>